<comment type="caution">
    <text evidence="1">The sequence shown here is derived from an EMBL/GenBank/DDBJ whole genome shotgun (WGS) entry which is preliminary data.</text>
</comment>
<organism evidence="1">
    <name type="scientific">marine sediment metagenome</name>
    <dbReference type="NCBI Taxonomy" id="412755"/>
    <lineage>
        <taxon>unclassified sequences</taxon>
        <taxon>metagenomes</taxon>
        <taxon>ecological metagenomes</taxon>
    </lineage>
</organism>
<dbReference type="EMBL" id="LAZR01005711">
    <property type="protein sequence ID" value="KKM97752.1"/>
    <property type="molecule type" value="Genomic_DNA"/>
</dbReference>
<reference evidence="1" key="1">
    <citation type="journal article" date="2015" name="Nature">
        <title>Complex archaea that bridge the gap between prokaryotes and eukaryotes.</title>
        <authorList>
            <person name="Spang A."/>
            <person name="Saw J.H."/>
            <person name="Jorgensen S.L."/>
            <person name="Zaremba-Niedzwiedzka K."/>
            <person name="Martijn J."/>
            <person name="Lind A.E."/>
            <person name="van Eijk R."/>
            <person name="Schleper C."/>
            <person name="Guy L."/>
            <person name="Ettema T.J."/>
        </authorList>
    </citation>
    <scope>NUCLEOTIDE SEQUENCE</scope>
</reference>
<accession>A0A0F9PX28</accession>
<proteinExistence type="predicted"/>
<evidence type="ECO:0000313" key="1">
    <source>
        <dbReference type="EMBL" id="KKM97752.1"/>
    </source>
</evidence>
<protein>
    <submittedName>
        <fullName evidence="1">Uncharacterized protein</fullName>
    </submittedName>
</protein>
<dbReference type="AlphaFoldDB" id="A0A0F9PX28"/>
<name>A0A0F9PX28_9ZZZZ</name>
<sequence length="79" mass="8909">MNVAEWDKRVYEMEKEGKKAFIAILCRCGRSELNCSCEQPCADCVEAGKATTEDYIRIHGLEGTSVWMYGQLTDINEGL</sequence>
<gene>
    <name evidence="1" type="ORF">LCGC14_1164950</name>
</gene>